<reference evidence="3" key="1">
    <citation type="submission" date="2014-01" db="EMBL/GenBank/DDBJ databases">
        <title>The genome of the white-rot fungus Pycnoporus cinnabarinus: a basidiomycete model with a versatile arsenal for lignocellulosic biomass breakdown.</title>
        <authorList>
            <person name="Levasseur A."/>
            <person name="Lomascolo A."/>
            <person name="Ruiz-Duenas F.J."/>
            <person name="Uzan E."/>
            <person name="Piumi F."/>
            <person name="Kues U."/>
            <person name="Ram A.F.J."/>
            <person name="Murat C."/>
            <person name="Haon M."/>
            <person name="Benoit I."/>
            <person name="Arfi Y."/>
            <person name="Chevret D."/>
            <person name="Drula E."/>
            <person name="Kwon M.J."/>
            <person name="Gouret P."/>
            <person name="Lesage-Meessen L."/>
            <person name="Lombard V."/>
            <person name="Mariette J."/>
            <person name="Noirot C."/>
            <person name="Park J."/>
            <person name="Patyshakuliyeva A."/>
            <person name="Wieneger R.A.B."/>
            <person name="Wosten H.A.B."/>
            <person name="Martin F."/>
            <person name="Coutinho P.M."/>
            <person name="de Vries R."/>
            <person name="Martinez A.T."/>
            <person name="Klopp C."/>
            <person name="Pontarotti P."/>
            <person name="Henrissat B."/>
            <person name="Record E."/>
        </authorList>
    </citation>
    <scope>NUCLEOTIDE SEQUENCE [LARGE SCALE GENOMIC DNA]</scope>
    <source>
        <strain evidence="3">BRFM137</strain>
    </source>
</reference>
<protein>
    <submittedName>
        <fullName evidence="3">Uncharacterized protein</fullName>
    </submittedName>
</protein>
<evidence type="ECO:0000256" key="2">
    <source>
        <dbReference type="SAM" id="MobiDB-lite"/>
    </source>
</evidence>
<sequence length="267" mass="29229">MAPANQNSIEADKLDPRRPDIILFTLPSLSFSTPLQSVNIQISLRTTSSDKLFRMGDRSSNSRATFGSHELIPAPAPGRATPASSVSTISSRDVTHLVQESTRLQIEMAAVKRDVAELKPRMEDIETRMTNLENKVDKLENKVDKLETRMDFKFSQVDRKLDQILHALGSGAGRASMSVPDLPASATDRGARRRGTGGGGTFRQNILDRARNILHRVTNEATTGLRELEDEAIEEEGGHTHRQAAAGPSRARGPQSLIGQPILPGHR</sequence>
<organism evidence="3 4">
    <name type="scientific">Pycnoporus cinnabarinus</name>
    <name type="common">Cinnabar-red polypore</name>
    <name type="synonym">Trametes cinnabarina</name>
    <dbReference type="NCBI Taxonomy" id="5643"/>
    <lineage>
        <taxon>Eukaryota</taxon>
        <taxon>Fungi</taxon>
        <taxon>Dikarya</taxon>
        <taxon>Basidiomycota</taxon>
        <taxon>Agaricomycotina</taxon>
        <taxon>Agaricomycetes</taxon>
        <taxon>Polyporales</taxon>
        <taxon>Polyporaceae</taxon>
        <taxon>Trametes</taxon>
    </lineage>
</organism>
<dbReference type="SUPFAM" id="SSF57997">
    <property type="entry name" value="Tropomyosin"/>
    <property type="match status" value="1"/>
</dbReference>
<keyword evidence="1" id="KW-0175">Coiled coil</keyword>
<feature type="region of interest" description="Disordered" evidence="2">
    <location>
        <begin position="172"/>
        <end position="203"/>
    </location>
</feature>
<dbReference type="EMBL" id="CCBP010000023">
    <property type="protein sequence ID" value="CDO68665.1"/>
    <property type="molecule type" value="Genomic_DNA"/>
</dbReference>
<dbReference type="OrthoDB" id="2758827at2759"/>
<comment type="caution">
    <text evidence="3">The sequence shown here is derived from an EMBL/GenBank/DDBJ whole genome shotgun (WGS) entry which is preliminary data.</text>
</comment>
<evidence type="ECO:0000313" key="3">
    <source>
        <dbReference type="EMBL" id="CDO68665.1"/>
    </source>
</evidence>
<dbReference type="Gene3D" id="1.20.5.170">
    <property type="match status" value="1"/>
</dbReference>
<keyword evidence="4" id="KW-1185">Reference proteome</keyword>
<feature type="region of interest" description="Disordered" evidence="2">
    <location>
        <begin position="58"/>
        <end position="88"/>
    </location>
</feature>
<name>A0A060S2X2_PYCCI</name>
<feature type="region of interest" description="Disordered" evidence="2">
    <location>
        <begin position="235"/>
        <end position="267"/>
    </location>
</feature>
<evidence type="ECO:0000256" key="1">
    <source>
        <dbReference type="SAM" id="Coils"/>
    </source>
</evidence>
<dbReference type="Proteomes" id="UP000029665">
    <property type="component" value="Unassembled WGS sequence"/>
</dbReference>
<dbReference type="AlphaFoldDB" id="A0A060S2X2"/>
<proteinExistence type="predicted"/>
<gene>
    <name evidence="3" type="ORF">BN946_scf184790.g14</name>
</gene>
<dbReference type="HOGENOM" id="CLU_1042594_0_0_1"/>
<evidence type="ECO:0000313" key="4">
    <source>
        <dbReference type="Proteomes" id="UP000029665"/>
    </source>
</evidence>
<feature type="coiled-coil region" evidence="1">
    <location>
        <begin position="115"/>
        <end position="156"/>
    </location>
</feature>
<accession>A0A060S2X2</accession>